<evidence type="ECO:0000256" key="3">
    <source>
        <dbReference type="ARBA" id="ARBA00022737"/>
    </source>
</evidence>
<dbReference type="InterPro" id="IPR036770">
    <property type="entry name" value="Ankyrin_rpt-contain_sf"/>
</dbReference>
<dbReference type="GO" id="GO:0005886">
    <property type="term" value="C:plasma membrane"/>
    <property type="evidence" value="ECO:0007669"/>
    <property type="project" value="TreeGrafter"/>
</dbReference>
<dbReference type="PANTHER" id="PTHR24186:SF50">
    <property type="entry name" value="ANKYRIN REPEAT-CONTAINING PROTEIN ITN1-LIKE ISOFORM X1"/>
    <property type="match status" value="1"/>
</dbReference>
<dbReference type="OrthoDB" id="303876at2759"/>
<dbReference type="Pfam" id="PF12796">
    <property type="entry name" value="Ank_2"/>
    <property type="match status" value="1"/>
</dbReference>
<evidence type="ECO:0000313" key="10">
    <source>
        <dbReference type="EMBL" id="PWA65761.1"/>
    </source>
</evidence>
<feature type="domain" description="PGG" evidence="9">
    <location>
        <begin position="645"/>
        <end position="760"/>
    </location>
</feature>
<evidence type="ECO:0000256" key="7">
    <source>
        <dbReference type="PROSITE-ProRule" id="PRU00023"/>
    </source>
</evidence>
<dbReference type="PANTHER" id="PTHR24186">
    <property type="entry name" value="PROTEIN PHOSPHATASE 1 REGULATORY SUBUNIT"/>
    <property type="match status" value="1"/>
</dbReference>
<keyword evidence="11" id="KW-1185">Reference proteome</keyword>
<dbReference type="InterPro" id="IPR026961">
    <property type="entry name" value="PGG_dom"/>
</dbReference>
<sequence length="812" mass="91293">MAITGQVKKAFERLLLPKDLTYNALVTNGPVATSVLERLLGKDVTYDELLQMGTRLCRELQMETRLCRELIPMGTSLCRERIIRMNEKVIRRVKLIYDYGMKYCMGPNDSNPLINASHQGLVDMVWGFIECAKQTNTNLHTDESGKFQEFLWLCNKLNETALDVAIKEGHVEVAKLLLENASLECLISKRNHEGKLPVSMLADHEHDMFIWSTLEKATTTSAVDPPASTLIWIGEENSKQDTEVYIVSIMDPKSYPRSHKHELRDSLEKLDQGTLELTPNKNTILHLVSQIGDIEYAHDILVKHPSLVKHRNSEGETAAYVAAREGHVDILAIIISYLKTKNDNIESFLVRSKDKDTALHIAVQNHHVGVVFWLIKEIPQLVNLINDCNESPIYLAAERGYYHTLKNMLNEGETRTFDGPRGKTALHAAAISGSKECIRYLLDEEIDQHKRDEQDYTPLQYAVNHNNKSAISELVDADPSIVYEIIKEDGINTSVVHIAASRGYCETLKFLMSQCPECSKLLDEKGKNIFHIAVENMQAEVIEFISGDKSYTSLVNQKDKEGNTPVHLLMASDLEMMEVAIDYRVNINTMNNEKLTPLDMASSSEKRKKLLERVAVSSHVQDKRSPSIKISPWNEKRTEEEFQLVDNLLIVATLIATASFAAAFAVPGGFDGNEGSKQGMPILLRKTAFKVFMLANNAAFASSCSVLGSHILLLVYRLKADEVDEENRKSIHARIMGMYYLTGWSLLCMIVAFLTGIYAVLSPIRGLAIYLCSVPLWVPFNTIFFSTIIGSSTNAFIDLLWSFASERSNGKK</sequence>
<evidence type="ECO:0000313" key="11">
    <source>
        <dbReference type="Proteomes" id="UP000245207"/>
    </source>
</evidence>
<keyword evidence="6 8" id="KW-0472">Membrane</keyword>
<dbReference type="Proteomes" id="UP000245207">
    <property type="component" value="Unassembled WGS sequence"/>
</dbReference>
<dbReference type="Pfam" id="PF13962">
    <property type="entry name" value="PGG"/>
    <property type="match status" value="1"/>
</dbReference>
<dbReference type="AlphaFoldDB" id="A0A2U1MWX3"/>
<dbReference type="EMBL" id="PKPP01004162">
    <property type="protein sequence ID" value="PWA65761.1"/>
    <property type="molecule type" value="Genomic_DNA"/>
</dbReference>
<evidence type="ECO:0000256" key="1">
    <source>
        <dbReference type="ARBA" id="ARBA00004141"/>
    </source>
</evidence>
<protein>
    <submittedName>
        <fullName evidence="10">Ankyrin repeat-containing protein</fullName>
    </submittedName>
</protein>
<keyword evidence="2 8" id="KW-0812">Transmembrane</keyword>
<evidence type="ECO:0000256" key="6">
    <source>
        <dbReference type="ARBA" id="ARBA00023136"/>
    </source>
</evidence>
<name>A0A2U1MWX3_ARTAN</name>
<evidence type="ECO:0000256" key="4">
    <source>
        <dbReference type="ARBA" id="ARBA00022989"/>
    </source>
</evidence>
<dbReference type="Pfam" id="PF00023">
    <property type="entry name" value="Ank"/>
    <property type="match status" value="2"/>
</dbReference>
<evidence type="ECO:0000259" key="9">
    <source>
        <dbReference type="Pfam" id="PF13962"/>
    </source>
</evidence>
<comment type="subcellular location">
    <subcellularLocation>
        <location evidence="1">Membrane</location>
        <topology evidence="1">Multi-pass membrane protein</topology>
    </subcellularLocation>
</comment>
<keyword evidence="5 7" id="KW-0040">ANK repeat</keyword>
<comment type="caution">
    <text evidence="10">The sequence shown here is derived from an EMBL/GenBank/DDBJ whole genome shotgun (WGS) entry which is preliminary data.</text>
</comment>
<keyword evidence="3" id="KW-0677">Repeat</keyword>
<feature type="transmembrane region" description="Helical" evidence="8">
    <location>
        <begin position="648"/>
        <end position="670"/>
    </location>
</feature>
<proteinExistence type="predicted"/>
<dbReference type="PROSITE" id="PS50088">
    <property type="entry name" value="ANK_REPEAT"/>
    <property type="match status" value="1"/>
</dbReference>
<keyword evidence="4 8" id="KW-1133">Transmembrane helix</keyword>
<feature type="transmembrane region" description="Helical" evidence="8">
    <location>
        <begin position="738"/>
        <end position="761"/>
    </location>
</feature>
<feature type="transmembrane region" description="Helical" evidence="8">
    <location>
        <begin position="691"/>
        <end position="718"/>
    </location>
</feature>
<accession>A0A2U1MWX3</accession>
<evidence type="ECO:0000256" key="8">
    <source>
        <dbReference type="SAM" id="Phobius"/>
    </source>
</evidence>
<evidence type="ECO:0000256" key="2">
    <source>
        <dbReference type="ARBA" id="ARBA00022692"/>
    </source>
</evidence>
<dbReference type="STRING" id="35608.A0A2U1MWX3"/>
<dbReference type="InterPro" id="IPR002110">
    <property type="entry name" value="Ankyrin_rpt"/>
</dbReference>
<dbReference type="SMART" id="SM00248">
    <property type="entry name" value="ANK"/>
    <property type="match status" value="11"/>
</dbReference>
<reference evidence="10 11" key="1">
    <citation type="journal article" date="2018" name="Mol. Plant">
        <title>The genome of Artemisia annua provides insight into the evolution of Asteraceae family and artemisinin biosynthesis.</title>
        <authorList>
            <person name="Shen Q."/>
            <person name="Zhang L."/>
            <person name="Liao Z."/>
            <person name="Wang S."/>
            <person name="Yan T."/>
            <person name="Shi P."/>
            <person name="Liu M."/>
            <person name="Fu X."/>
            <person name="Pan Q."/>
            <person name="Wang Y."/>
            <person name="Lv Z."/>
            <person name="Lu X."/>
            <person name="Zhang F."/>
            <person name="Jiang W."/>
            <person name="Ma Y."/>
            <person name="Chen M."/>
            <person name="Hao X."/>
            <person name="Li L."/>
            <person name="Tang Y."/>
            <person name="Lv G."/>
            <person name="Zhou Y."/>
            <person name="Sun X."/>
            <person name="Brodelius P.E."/>
            <person name="Rose J.K.C."/>
            <person name="Tang K."/>
        </authorList>
    </citation>
    <scope>NUCLEOTIDE SEQUENCE [LARGE SCALE GENOMIC DNA]</scope>
    <source>
        <strain evidence="11">cv. Huhao1</strain>
        <tissue evidence="10">Leaf</tissue>
    </source>
</reference>
<gene>
    <name evidence="10" type="ORF">CTI12_AA332070</name>
</gene>
<dbReference type="Gene3D" id="1.25.40.20">
    <property type="entry name" value="Ankyrin repeat-containing domain"/>
    <property type="match status" value="2"/>
</dbReference>
<feature type="transmembrane region" description="Helical" evidence="8">
    <location>
        <begin position="768"/>
        <end position="789"/>
    </location>
</feature>
<organism evidence="10 11">
    <name type="scientific">Artemisia annua</name>
    <name type="common">Sweet wormwood</name>
    <dbReference type="NCBI Taxonomy" id="35608"/>
    <lineage>
        <taxon>Eukaryota</taxon>
        <taxon>Viridiplantae</taxon>
        <taxon>Streptophyta</taxon>
        <taxon>Embryophyta</taxon>
        <taxon>Tracheophyta</taxon>
        <taxon>Spermatophyta</taxon>
        <taxon>Magnoliopsida</taxon>
        <taxon>eudicotyledons</taxon>
        <taxon>Gunneridae</taxon>
        <taxon>Pentapetalae</taxon>
        <taxon>asterids</taxon>
        <taxon>campanulids</taxon>
        <taxon>Asterales</taxon>
        <taxon>Asteraceae</taxon>
        <taxon>Asteroideae</taxon>
        <taxon>Anthemideae</taxon>
        <taxon>Artemisiinae</taxon>
        <taxon>Artemisia</taxon>
    </lineage>
</organism>
<feature type="repeat" description="ANK" evidence="7">
    <location>
        <begin position="421"/>
        <end position="453"/>
    </location>
</feature>
<dbReference type="PROSITE" id="PS50297">
    <property type="entry name" value="ANK_REP_REGION"/>
    <property type="match status" value="1"/>
</dbReference>
<dbReference type="SUPFAM" id="SSF48403">
    <property type="entry name" value="Ankyrin repeat"/>
    <property type="match status" value="2"/>
</dbReference>
<evidence type="ECO:0000256" key="5">
    <source>
        <dbReference type="ARBA" id="ARBA00023043"/>
    </source>
</evidence>